<keyword evidence="2" id="KW-0274">FAD</keyword>
<evidence type="ECO:0000256" key="1">
    <source>
        <dbReference type="ARBA" id="ARBA00022630"/>
    </source>
</evidence>
<dbReference type="GO" id="GO:0071949">
    <property type="term" value="F:FAD binding"/>
    <property type="evidence" value="ECO:0007669"/>
    <property type="project" value="InterPro"/>
</dbReference>
<dbReference type="SUPFAM" id="SSF56176">
    <property type="entry name" value="FAD-binding/transporter-associated domain-like"/>
    <property type="match status" value="1"/>
</dbReference>
<dbReference type="EMBL" id="PVZC01000001">
    <property type="protein sequence ID" value="PRY01662.1"/>
    <property type="molecule type" value="Genomic_DNA"/>
</dbReference>
<reference evidence="5 6" key="1">
    <citation type="submission" date="2018-03" db="EMBL/GenBank/DDBJ databases">
        <title>Genomic Encyclopedia of Archaeal and Bacterial Type Strains, Phase II (KMG-II): from individual species to whole genera.</title>
        <authorList>
            <person name="Goeker M."/>
        </authorList>
    </citation>
    <scope>NUCLEOTIDE SEQUENCE [LARGE SCALE GENOMIC DNA]</scope>
    <source>
        <strain evidence="5 6">DSM 45601</strain>
    </source>
</reference>
<dbReference type="InterPro" id="IPR051312">
    <property type="entry name" value="Diverse_Substr_Oxidored"/>
</dbReference>
<gene>
    <name evidence="5" type="ORF">CLV72_101246</name>
</gene>
<dbReference type="SUPFAM" id="SSF55447">
    <property type="entry name" value="CO dehydrogenase flavoprotein C-terminal domain-like"/>
    <property type="match status" value="1"/>
</dbReference>
<dbReference type="PANTHER" id="PTHR42659:SF2">
    <property type="entry name" value="XANTHINE DEHYDROGENASE SUBUNIT C-RELATED"/>
    <property type="match status" value="1"/>
</dbReference>
<keyword evidence="6" id="KW-1185">Reference proteome</keyword>
<dbReference type="SMART" id="SM01092">
    <property type="entry name" value="CO_deh_flav_C"/>
    <property type="match status" value="1"/>
</dbReference>
<accession>A0A2T0QCM1</accession>
<dbReference type="InterPro" id="IPR005107">
    <property type="entry name" value="CO_DH_flav_C"/>
</dbReference>
<comment type="caution">
    <text evidence="5">The sequence shown here is derived from an EMBL/GenBank/DDBJ whole genome shotgun (WGS) entry which is preliminary data.</text>
</comment>
<evidence type="ECO:0000256" key="3">
    <source>
        <dbReference type="ARBA" id="ARBA00023002"/>
    </source>
</evidence>
<evidence type="ECO:0000259" key="4">
    <source>
        <dbReference type="PROSITE" id="PS51387"/>
    </source>
</evidence>
<keyword evidence="3" id="KW-0560">Oxidoreductase</keyword>
<keyword evidence="1" id="KW-0285">Flavoprotein</keyword>
<dbReference type="Proteomes" id="UP000237846">
    <property type="component" value="Unassembled WGS sequence"/>
</dbReference>
<dbReference type="InterPro" id="IPR036318">
    <property type="entry name" value="FAD-bd_PCMH-like_sf"/>
</dbReference>
<dbReference type="Pfam" id="PF00941">
    <property type="entry name" value="FAD_binding_5"/>
    <property type="match status" value="1"/>
</dbReference>
<dbReference type="OrthoDB" id="9793944at2"/>
<protein>
    <submittedName>
        <fullName evidence="5">CO/xanthine dehydrogenase FAD-binding subunit</fullName>
    </submittedName>
</protein>
<name>A0A2T0QCM1_9ACTN</name>
<dbReference type="RefSeq" id="WP_106237752.1">
    <property type="nucleotide sequence ID" value="NZ_PVZC01000001.1"/>
</dbReference>
<dbReference type="Gene3D" id="3.30.465.10">
    <property type="match status" value="1"/>
</dbReference>
<dbReference type="Gene3D" id="3.30.390.50">
    <property type="entry name" value="CO dehydrogenase flavoprotein, C-terminal domain"/>
    <property type="match status" value="1"/>
</dbReference>
<proteinExistence type="predicted"/>
<feature type="domain" description="FAD-binding PCMH-type" evidence="4">
    <location>
        <begin position="1"/>
        <end position="176"/>
    </location>
</feature>
<organism evidence="5 6">
    <name type="scientific">Allonocardiopsis opalescens</name>
    <dbReference type="NCBI Taxonomy" id="1144618"/>
    <lineage>
        <taxon>Bacteria</taxon>
        <taxon>Bacillati</taxon>
        <taxon>Actinomycetota</taxon>
        <taxon>Actinomycetes</taxon>
        <taxon>Streptosporangiales</taxon>
        <taxon>Allonocardiopsis</taxon>
    </lineage>
</organism>
<evidence type="ECO:0000256" key="2">
    <source>
        <dbReference type="ARBA" id="ARBA00022827"/>
    </source>
</evidence>
<evidence type="ECO:0000313" key="5">
    <source>
        <dbReference type="EMBL" id="PRY01662.1"/>
    </source>
</evidence>
<dbReference type="InterPro" id="IPR036683">
    <property type="entry name" value="CO_DH_flav_C_dom_sf"/>
</dbReference>
<dbReference type="PANTHER" id="PTHR42659">
    <property type="entry name" value="XANTHINE DEHYDROGENASE SUBUNIT C-RELATED"/>
    <property type="match status" value="1"/>
</dbReference>
<dbReference type="AlphaFoldDB" id="A0A2T0QCM1"/>
<dbReference type="InterPro" id="IPR016167">
    <property type="entry name" value="FAD-bd_PCMH_sub1"/>
</dbReference>
<dbReference type="Pfam" id="PF03450">
    <property type="entry name" value="CO_deh_flav_C"/>
    <property type="match status" value="1"/>
</dbReference>
<dbReference type="InterPro" id="IPR016166">
    <property type="entry name" value="FAD-bd_PCMH"/>
</dbReference>
<dbReference type="GO" id="GO:0016491">
    <property type="term" value="F:oxidoreductase activity"/>
    <property type="evidence" value="ECO:0007669"/>
    <property type="project" value="UniProtKB-KW"/>
</dbReference>
<sequence>MEFLRPADWDEALAMRAELPGARPLMGGTDVMVELNASGSEFGRPAELPEALIDLSGLPEPRGHGPDGGWLRLGAGVPYTRIVAELAARAPALAAAARTIGSPQIRNRGTVGGNLGAASPAGDAHPPLLATDAQVELASRGEVRRVPARDFYLAPRRTELRPDELIAAVLLPPAAGPQRFAKVGTRNAMVIAVCSFAIELRPALGEVGTGIGSAGPVPLRAHEAEDFLRAELADRWEARRPLPEAVERRFGELAARAARPIDDVRGSAAYRRHAVGVLARRTLRWAWEDYRKGADPCG</sequence>
<evidence type="ECO:0000313" key="6">
    <source>
        <dbReference type="Proteomes" id="UP000237846"/>
    </source>
</evidence>
<dbReference type="InterPro" id="IPR002346">
    <property type="entry name" value="Mopterin_DH_FAD-bd"/>
</dbReference>
<dbReference type="Gene3D" id="3.30.43.10">
    <property type="entry name" value="Uridine Diphospho-n-acetylenolpyruvylglucosamine Reductase, domain 2"/>
    <property type="match status" value="1"/>
</dbReference>
<dbReference type="PROSITE" id="PS51387">
    <property type="entry name" value="FAD_PCMH"/>
    <property type="match status" value="1"/>
</dbReference>
<dbReference type="InterPro" id="IPR016169">
    <property type="entry name" value="FAD-bd_PCMH_sub2"/>
</dbReference>